<dbReference type="AlphaFoldDB" id="B2VYC6"/>
<evidence type="ECO:0000313" key="1">
    <source>
        <dbReference type="EMBL" id="EDU44939.1"/>
    </source>
</evidence>
<evidence type="ECO:0000313" key="2">
    <source>
        <dbReference type="Proteomes" id="UP000001471"/>
    </source>
</evidence>
<sequence>MASTTEDEAMAPALTPHLQFLYAAYGSDLDPTTIPTSLRSDFDQLVEAADVRNMRPKVEPSYSCAEKLALESWASQVNHQIRTRILSYQCPTASASTFDSGSSSYTQRPIYTSRSEHQLFRIPELLDTVLGYAGPVAQMQALRVSKRWRTSALDVIRSRKNSDAFQTQQLSLPKEYGQTIDDATGIPLQPSSEKVEQFELSMMAKCGWKRLLARLGNNDDIRIGELLDALKRSAPTVLTAWVRNSEWLAYGILQHTHWIDDVWILPGVPTIELHLDNVDMSDSAIHIDEVKIGAATMDTFNAAATASLGLRSHVTRIAEMNAMPFRRSRERAWISEDLIEPAESTTGRHPINWDM</sequence>
<organism evidence="1 2">
    <name type="scientific">Pyrenophora tritici-repentis (strain Pt-1C-BFP)</name>
    <name type="common">Wheat tan spot fungus</name>
    <name type="synonym">Drechslera tritici-repentis</name>
    <dbReference type="NCBI Taxonomy" id="426418"/>
    <lineage>
        <taxon>Eukaryota</taxon>
        <taxon>Fungi</taxon>
        <taxon>Dikarya</taxon>
        <taxon>Ascomycota</taxon>
        <taxon>Pezizomycotina</taxon>
        <taxon>Dothideomycetes</taxon>
        <taxon>Pleosporomycetidae</taxon>
        <taxon>Pleosporales</taxon>
        <taxon>Pleosporineae</taxon>
        <taxon>Pleosporaceae</taxon>
        <taxon>Pyrenophora</taxon>
    </lineage>
</organism>
<dbReference type="EMBL" id="DS231616">
    <property type="protein sequence ID" value="EDU44939.1"/>
    <property type="molecule type" value="Genomic_DNA"/>
</dbReference>
<proteinExistence type="predicted"/>
<accession>B2VYC6</accession>
<protein>
    <recommendedName>
        <fullName evidence="3">F-box domain-containing protein</fullName>
    </recommendedName>
</protein>
<gene>
    <name evidence="1" type="ORF">PTRG_02416</name>
</gene>
<dbReference type="InParanoid" id="B2VYC6"/>
<dbReference type="GeneID" id="6340637"/>
<dbReference type="RefSeq" id="XP_001932749.2">
    <property type="nucleotide sequence ID" value="XM_001932714.2"/>
</dbReference>
<dbReference type="HOGENOM" id="CLU_781069_0_0_1"/>
<dbReference type="KEGG" id="ptrr:6340637"/>
<name>B2VYC6_PYRTR</name>
<evidence type="ECO:0008006" key="3">
    <source>
        <dbReference type="Google" id="ProtNLM"/>
    </source>
</evidence>
<reference evidence="2" key="1">
    <citation type="journal article" date="2013" name="G3 (Bethesda)">
        <title>Comparative genomics of a plant-pathogenic fungus, Pyrenophora tritici-repentis, reveals transduplication and the impact of repeat elements on pathogenicity and population divergence.</title>
        <authorList>
            <person name="Manning V.A."/>
            <person name="Pandelova I."/>
            <person name="Dhillon B."/>
            <person name="Wilhelm L.J."/>
            <person name="Goodwin S.B."/>
            <person name="Berlin A.M."/>
            <person name="Figueroa M."/>
            <person name="Freitag M."/>
            <person name="Hane J.K."/>
            <person name="Henrissat B."/>
            <person name="Holman W.H."/>
            <person name="Kodira C.D."/>
            <person name="Martin J."/>
            <person name="Oliver R.P."/>
            <person name="Robbertse B."/>
            <person name="Schackwitz W."/>
            <person name="Schwartz D.C."/>
            <person name="Spatafora J.W."/>
            <person name="Turgeon B.G."/>
            <person name="Yandava C."/>
            <person name="Young S."/>
            <person name="Zhou S."/>
            <person name="Zeng Q."/>
            <person name="Grigoriev I.V."/>
            <person name="Ma L.-J."/>
            <person name="Ciuffetti L.M."/>
        </authorList>
    </citation>
    <scope>NUCLEOTIDE SEQUENCE [LARGE SCALE GENOMIC DNA]</scope>
    <source>
        <strain evidence="2">Pt-1C-BFP</strain>
    </source>
</reference>
<dbReference type="Proteomes" id="UP000001471">
    <property type="component" value="Unassembled WGS sequence"/>
</dbReference>